<dbReference type="Proteomes" id="UP000441522">
    <property type="component" value="Unassembled WGS sequence"/>
</dbReference>
<gene>
    <name evidence="2" type="ORF">GAS29_17535</name>
</gene>
<feature type="region of interest" description="Disordered" evidence="1">
    <location>
        <begin position="148"/>
        <end position="180"/>
    </location>
</feature>
<protein>
    <recommendedName>
        <fullName evidence="4">Phage tail protein</fullName>
    </recommendedName>
</protein>
<evidence type="ECO:0000313" key="3">
    <source>
        <dbReference type="Proteomes" id="UP000441522"/>
    </source>
</evidence>
<dbReference type="RefSeq" id="WP_151849706.1">
    <property type="nucleotide sequence ID" value="NZ_JANUKW010000004.1"/>
</dbReference>
<dbReference type="AlphaFoldDB" id="A0A6I0HV08"/>
<evidence type="ECO:0000313" key="2">
    <source>
        <dbReference type="EMBL" id="KAB3853225.1"/>
    </source>
</evidence>
<accession>A0A6I0HV08</accession>
<proteinExistence type="predicted"/>
<dbReference type="EMBL" id="WCWW01000047">
    <property type="protein sequence ID" value="KAB3853225.1"/>
    <property type="molecule type" value="Genomic_DNA"/>
</dbReference>
<reference evidence="2 3" key="1">
    <citation type="journal article" date="2019" name="Nat. Med.">
        <title>A library of human gut bacterial isolates paired with longitudinal multiomics data enables mechanistic microbiome research.</title>
        <authorList>
            <person name="Poyet M."/>
            <person name="Groussin M."/>
            <person name="Gibbons S.M."/>
            <person name="Avila-Pacheco J."/>
            <person name="Jiang X."/>
            <person name="Kearney S.M."/>
            <person name="Perrotta A.R."/>
            <person name="Berdy B."/>
            <person name="Zhao S."/>
            <person name="Lieberman T.D."/>
            <person name="Swanson P.K."/>
            <person name="Smith M."/>
            <person name="Roesemann S."/>
            <person name="Alexander J.E."/>
            <person name="Rich S.A."/>
            <person name="Livny J."/>
            <person name="Vlamakis H."/>
            <person name="Clish C."/>
            <person name="Bullock K."/>
            <person name="Deik A."/>
            <person name="Scott J."/>
            <person name="Pierce K.A."/>
            <person name="Xavier R.J."/>
            <person name="Alm E.J."/>
        </authorList>
    </citation>
    <scope>NUCLEOTIDE SEQUENCE [LARGE SCALE GENOMIC DNA]</scope>
    <source>
        <strain evidence="2 3">BIOML-A5</strain>
    </source>
</reference>
<evidence type="ECO:0008006" key="4">
    <source>
        <dbReference type="Google" id="ProtNLM"/>
    </source>
</evidence>
<organism evidence="2 3">
    <name type="scientific">Phocaeicola vulgatus</name>
    <name type="common">Bacteroides vulgatus</name>
    <dbReference type="NCBI Taxonomy" id="821"/>
    <lineage>
        <taxon>Bacteria</taxon>
        <taxon>Pseudomonadati</taxon>
        <taxon>Bacteroidota</taxon>
        <taxon>Bacteroidia</taxon>
        <taxon>Bacteroidales</taxon>
        <taxon>Bacteroidaceae</taxon>
        <taxon>Phocaeicola</taxon>
    </lineage>
</organism>
<comment type="caution">
    <text evidence="2">The sequence shown here is derived from an EMBL/GenBank/DDBJ whole genome shotgun (WGS) entry which is preliminary data.</text>
</comment>
<sequence>MAVIGWGKPRIFIKDLDAVSPAWEELPTPVEDSTQLTTTKGDKKEAKIEGGENEDVKYGKNTYALTFNIRAAKGRKRPISDSDGVVAHNYAVALQPEDPDVQGFCMEKTTVSVEDSFTAADGGIWAYTFDALKPGSDKKQIQWGKIITTPTSGKPTKIECDPEDTSGDGDKFEVAPNSGG</sequence>
<name>A0A6I0HV08_PHOVU</name>
<evidence type="ECO:0000256" key="1">
    <source>
        <dbReference type="SAM" id="MobiDB-lite"/>
    </source>
</evidence>